<keyword evidence="3" id="KW-1185">Reference proteome</keyword>
<dbReference type="EMBL" id="JAACJM010000140">
    <property type="protein sequence ID" value="KAF5343423.1"/>
    <property type="molecule type" value="Genomic_DNA"/>
</dbReference>
<dbReference type="SUPFAM" id="SSF81383">
    <property type="entry name" value="F-box domain"/>
    <property type="match status" value="1"/>
</dbReference>
<feature type="domain" description="F-box" evidence="1">
    <location>
        <begin position="79"/>
        <end position="133"/>
    </location>
</feature>
<dbReference type="Proteomes" id="UP000559256">
    <property type="component" value="Unassembled WGS sequence"/>
</dbReference>
<dbReference type="SUPFAM" id="SSF52047">
    <property type="entry name" value="RNI-like"/>
    <property type="match status" value="1"/>
</dbReference>
<organism evidence="2 3">
    <name type="scientific">Tetrapyrgos nigripes</name>
    <dbReference type="NCBI Taxonomy" id="182062"/>
    <lineage>
        <taxon>Eukaryota</taxon>
        <taxon>Fungi</taxon>
        <taxon>Dikarya</taxon>
        <taxon>Basidiomycota</taxon>
        <taxon>Agaricomycotina</taxon>
        <taxon>Agaricomycetes</taxon>
        <taxon>Agaricomycetidae</taxon>
        <taxon>Agaricales</taxon>
        <taxon>Marasmiineae</taxon>
        <taxon>Marasmiaceae</taxon>
        <taxon>Tetrapyrgos</taxon>
    </lineage>
</organism>
<dbReference type="InterPro" id="IPR036047">
    <property type="entry name" value="F-box-like_dom_sf"/>
</dbReference>
<gene>
    <name evidence="2" type="ORF">D9758_011811</name>
</gene>
<comment type="caution">
    <text evidence="2">The sequence shown here is derived from an EMBL/GenBank/DDBJ whole genome shotgun (WGS) entry which is preliminary data.</text>
</comment>
<evidence type="ECO:0000259" key="1">
    <source>
        <dbReference type="Pfam" id="PF12937"/>
    </source>
</evidence>
<dbReference type="AlphaFoldDB" id="A0A8H5FP12"/>
<dbReference type="Pfam" id="PF12937">
    <property type="entry name" value="F-box-like"/>
    <property type="match status" value="1"/>
</dbReference>
<proteinExistence type="predicted"/>
<dbReference type="Gene3D" id="1.20.1280.50">
    <property type="match status" value="1"/>
</dbReference>
<name>A0A8H5FP12_9AGAR</name>
<dbReference type="OrthoDB" id="3365698at2759"/>
<evidence type="ECO:0000313" key="3">
    <source>
        <dbReference type="Proteomes" id="UP000559256"/>
    </source>
</evidence>
<reference evidence="2 3" key="1">
    <citation type="journal article" date="2020" name="ISME J.">
        <title>Uncovering the hidden diversity of litter-decomposition mechanisms in mushroom-forming fungi.</title>
        <authorList>
            <person name="Floudas D."/>
            <person name="Bentzer J."/>
            <person name="Ahren D."/>
            <person name="Johansson T."/>
            <person name="Persson P."/>
            <person name="Tunlid A."/>
        </authorList>
    </citation>
    <scope>NUCLEOTIDE SEQUENCE [LARGE SCALE GENOMIC DNA]</scope>
    <source>
        <strain evidence="2 3">CBS 291.85</strain>
    </source>
</reference>
<accession>A0A8H5FP12</accession>
<evidence type="ECO:0000313" key="2">
    <source>
        <dbReference type="EMBL" id="KAF5343423.1"/>
    </source>
</evidence>
<dbReference type="InterPro" id="IPR001810">
    <property type="entry name" value="F-box_dom"/>
</dbReference>
<protein>
    <recommendedName>
        <fullName evidence="1">F-box domain-containing protein</fullName>
    </recommendedName>
</protein>
<sequence length="538" mass="60983">MTVPTRVPITSGHSQNINILASLRSNFGTYTANLKDVVQCLREAEKTASLRESQIVSLQNEQQRLFLRISRYKSLLAPIRRLPPELLARIFGFCCKESKANEKMDCPVVRLSQVCAGWRELARTTSSLWTHISVDLSDCEYSIQRVLSMVDTHLSLSKQSPLHISLVLPVTSDDARAVLRAFVPESMRWETVTLDVDRCHLLDTEFTAIKDRLPLLRQLELWPTSTGTFDTESAATVDSFSSAPNLRSLQLGVLDDGGEIYLASTEIRVPWTQLHDLTLWVHRPMAIRERLMSASEARTVTIERCYGPAEDAAEAEPVVHFMRSLTISVDKWDRNLTVFLRLLVLPQLTSLCLSGVEPMYPDTELHLSDIQTFLIRSGCNLTSLSLVSLSNTDHIILQLLECIPSLVDLTIHERPIKGTTKNTILTPHFIEQLSFIHDRNSSRCLLPYLQHLFFQAHHSFAVVLFIGMVRSRWIPNSEHTLEMGVNCLKNVKLRLFGLMTQSERMNKVDMHVGALRILRDAGLHFEVSERDYAVQSSD</sequence>
<dbReference type="InterPro" id="IPR032675">
    <property type="entry name" value="LRR_dom_sf"/>
</dbReference>
<dbReference type="Gene3D" id="3.80.10.10">
    <property type="entry name" value="Ribonuclease Inhibitor"/>
    <property type="match status" value="1"/>
</dbReference>